<feature type="region of interest" description="Disordered" evidence="1">
    <location>
        <begin position="330"/>
        <end position="376"/>
    </location>
</feature>
<feature type="region of interest" description="Disordered" evidence="1">
    <location>
        <begin position="899"/>
        <end position="934"/>
    </location>
</feature>
<proteinExistence type="predicted"/>
<feature type="region of interest" description="Disordered" evidence="1">
    <location>
        <begin position="2095"/>
        <end position="2169"/>
    </location>
</feature>
<feature type="compositionally biased region" description="Low complexity" evidence="1">
    <location>
        <begin position="15"/>
        <end position="56"/>
    </location>
</feature>
<evidence type="ECO:0000256" key="1">
    <source>
        <dbReference type="SAM" id="MobiDB-lite"/>
    </source>
</evidence>
<feature type="compositionally biased region" description="Low complexity" evidence="1">
    <location>
        <begin position="1785"/>
        <end position="1801"/>
    </location>
</feature>
<feature type="compositionally biased region" description="Low complexity" evidence="1">
    <location>
        <begin position="83"/>
        <end position="93"/>
    </location>
</feature>
<feature type="region of interest" description="Disordered" evidence="1">
    <location>
        <begin position="1741"/>
        <end position="1801"/>
    </location>
</feature>
<feature type="region of interest" description="Disordered" evidence="1">
    <location>
        <begin position="1"/>
        <end position="93"/>
    </location>
</feature>
<feature type="compositionally biased region" description="Gly residues" evidence="1">
    <location>
        <begin position="925"/>
        <end position="934"/>
    </location>
</feature>
<feature type="compositionally biased region" description="Gly residues" evidence="1">
    <location>
        <begin position="364"/>
        <end position="376"/>
    </location>
</feature>
<feature type="compositionally biased region" description="Gly residues" evidence="1">
    <location>
        <begin position="1999"/>
        <end position="2011"/>
    </location>
</feature>
<dbReference type="EMBL" id="JAEHOD010000038">
    <property type="protein sequence ID" value="KAG2440492.1"/>
    <property type="molecule type" value="Genomic_DNA"/>
</dbReference>
<feature type="compositionally biased region" description="Low complexity" evidence="1">
    <location>
        <begin position="899"/>
        <end position="924"/>
    </location>
</feature>
<feature type="region of interest" description="Disordered" evidence="1">
    <location>
        <begin position="2381"/>
        <end position="2406"/>
    </location>
</feature>
<dbReference type="OrthoDB" id="553329at2759"/>
<feature type="compositionally biased region" description="Polar residues" evidence="1">
    <location>
        <begin position="2212"/>
        <end position="2221"/>
    </location>
</feature>
<feature type="compositionally biased region" description="Low complexity" evidence="1">
    <location>
        <begin position="339"/>
        <end position="351"/>
    </location>
</feature>
<feature type="compositionally biased region" description="Low complexity" evidence="1">
    <location>
        <begin position="2250"/>
        <end position="2271"/>
    </location>
</feature>
<dbReference type="Proteomes" id="UP000613740">
    <property type="component" value="Unassembled WGS sequence"/>
</dbReference>
<keyword evidence="3" id="KW-1185">Reference proteome</keyword>
<feature type="compositionally biased region" description="Polar residues" evidence="1">
    <location>
        <begin position="1943"/>
        <end position="1966"/>
    </location>
</feature>
<feature type="region of interest" description="Disordered" evidence="1">
    <location>
        <begin position="1924"/>
        <end position="1966"/>
    </location>
</feature>
<feature type="region of interest" description="Disordered" evidence="1">
    <location>
        <begin position="1587"/>
        <end position="1606"/>
    </location>
</feature>
<evidence type="ECO:0000313" key="3">
    <source>
        <dbReference type="Proteomes" id="UP000613740"/>
    </source>
</evidence>
<feature type="region of interest" description="Disordered" evidence="1">
    <location>
        <begin position="1986"/>
        <end position="2011"/>
    </location>
</feature>
<gene>
    <name evidence="2" type="ORF">HYH02_010370</name>
</gene>
<organism evidence="2 3">
    <name type="scientific">Chlamydomonas schloesseri</name>
    <dbReference type="NCBI Taxonomy" id="2026947"/>
    <lineage>
        <taxon>Eukaryota</taxon>
        <taxon>Viridiplantae</taxon>
        <taxon>Chlorophyta</taxon>
        <taxon>core chlorophytes</taxon>
        <taxon>Chlorophyceae</taxon>
        <taxon>CS clade</taxon>
        <taxon>Chlamydomonadales</taxon>
        <taxon>Chlamydomonadaceae</taxon>
        <taxon>Chlamydomonas</taxon>
    </lineage>
</organism>
<protein>
    <submittedName>
        <fullName evidence="2">Uncharacterized protein</fullName>
    </submittedName>
</protein>
<feature type="region of interest" description="Disordered" evidence="1">
    <location>
        <begin position="2190"/>
        <end position="2293"/>
    </location>
</feature>
<feature type="region of interest" description="Disordered" evidence="1">
    <location>
        <begin position="1612"/>
        <end position="1676"/>
    </location>
</feature>
<dbReference type="PANTHER" id="PTHR24216">
    <property type="entry name" value="PAXILLIN-RELATED"/>
    <property type="match status" value="1"/>
</dbReference>
<comment type="caution">
    <text evidence="2">The sequence shown here is derived from an EMBL/GenBank/DDBJ whole genome shotgun (WGS) entry which is preliminary data.</text>
</comment>
<dbReference type="PANTHER" id="PTHR24216:SF65">
    <property type="entry name" value="PAXILLIN-LIKE PROTEIN 1"/>
    <property type="match status" value="1"/>
</dbReference>
<feature type="compositionally biased region" description="Low complexity" evidence="1">
    <location>
        <begin position="2282"/>
        <end position="2293"/>
    </location>
</feature>
<feature type="region of interest" description="Disordered" evidence="1">
    <location>
        <begin position="1528"/>
        <end position="1549"/>
    </location>
</feature>
<evidence type="ECO:0000313" key="2">
    <source>
        <dbReference type="EMBL" id="KAG2440492.1"/>
    </source>
</evidence>
<sequence>MPLQPGHANAGGGAAPKAEPGLPLGQVAQPPRPRIAAQASGSARGLLPPLPGGAAPQTQMPHVPAGISAKPPQQAQQGKLPTGAGSSMAAAPSSQLPAAGVPAAQAAPRHRTLLNYALTVFPSRLAQLAPLGMRLRSGSACGGDVGQGQAAVLLPAESLQQLQTVAAAVQDALVKAGACVGGGGGGAGGTAALTVADREDVWRLSAACWEAAVAAAASTPPPDTPARAEEQSKLLHGLGSAIHEVALDPAAGFGAVAGGCGGCSGVRLLQRVRFLHQMGRAWLALGRCAPAGWFLVRAREGLGQLQAEAAEARPAPEQPQQRLRIKRARLSAPPHQDASDGSGAGVEAEGVGEVGHPDAAEEGACGGAGTSQTGAGGDGGGPWLALGLGCEEYLQVESDVLVESLRLALAEGQQALSANLRSQLRRLATSPHTPPGLAATSALTCMAILTDAAAIRLGAGAVDGASGGLGVASAPPQGGSSGNQLQPQAQGDAMALLGDALDVVEAAAEAEARRPAGAGRDEAAVERAAALVEARQQVLRFLISSCLRTASYQAALSYVRAFAESTAPAAAAGEGVASAGNAETVTAAEAAAAPPPLLAAAGTRAEADLPLDVLLLSVQAHVGLGRMVEAAALVAARVQPHPACTPAVMKLGLLRSSCITPQLAHACTPQAALSRLLGGASLPQLSASMPHLTACLLASLERCGRQDDAAVANLHHNGAAAQPGDAVLVGAGAWNAAAGGELVVLVSSALCAHEGRTAEQLLLALLALDDVVAAVCNSGSGSGGAGGGADGGSGTRGSARARLFGMLYARAAAAFQESDYEGAARLFAAALLYASGGGGAPYCRTARMLSACYAAAGQPDRALGYLDLAEAVEPHTAAHVLLRLRLVLALQQAEARTGPAAAGESGGAAPRHGGAGAGAAAETQGGAGGGDAAPGLGDGAAGGARAAGDGEVVQLVQRLPRCCDFELSHLAVAYDVAMRAQRFGVAVTATELAMRYLGPPPRQAATLIITGAAATAAAGALHAAIALARDCIAGRLAAVAAASSQGASVSRSGSRRAFAAPPSADSGAPLPLAAAAAVLRDLLWLCSRLSDAAAAPLTAQAQASLSWLRDVAVRLGHDALNGGRGLQPPAESQWRAAAAALRAAQQLDSALLLQGATASTATAPQQQGLLLGRREALRQQAAGSDAAQRQLQPVMVAVAAGMLATYATHAQASAAPGPNWGPSSALACAAAAARGVGVGSLPPPDMALVVEAQQLLEGCRCAGSGHCAPEAEPVAASPAASAAAASRGGGGAAMRGAVLQLRFVAATLAQDEAEQRALLQALVDEPAVCGRRMEALASLCLAPDTPWRCIRPGCALLSFCIRKGLPLPLPRPPAPVLRHALGGAVSSDVPSAGADYAPSAAMDVELVARAVRRLYAEGSSDLRVIVCKRAIEIATQLCSAHHDHVDDTGPATQDAVTAERAATTDMRVACRYPRVELHFLWAACLNAAVAAELSASALGMIASRDGAAGAPLLLDLASGLLRQLEDGGAEGGAAASGGGGSGGHQGSGASSLRTMWLGIFRSVSKQPRGHSGNSPAPAAAAASAAAGNIAAGRRTDPPPQLALPASSPATLPLAVQTPAPGLPAALPSQSHQQLAPPQPAESQLPVLHPSEQPQELRRQGSERGGDAPLGAAPQSHSQLLEQTDEVIGLEVQTGHPTVAPGPMQQQPQAVLPSSSQGVQSLGAFTRTEGVDAPEAMAAEAVRGEQATGTAHPQQPEQPPDMESDKRAGADPLPARVPALPCSDGAATDAAAAEPTGSGTAVAGATAAPVAGAVYAADMGSRQRRHHASFPPDMCDVEAWRSPGAASGGNAAAAGTAESATQLGRYAAAAASLQPPAWTLEGTAPDVPVQQGRASLGHALDTPAGISIVPKGAQPTVGAVRLALAPSPRAPPLRKPDAAMSPRRAQTTAGSAHASGSKQEAAVQQSLATAGSQTSLLSECYGGQPDPALASLMPPHGRITPGGGDRGLGNAGAGRTCRGGGVGGWLGSVLPMLPEGWRDATQLDADADIAGVQNATAASEQASAEAAATSQVCTLAAPPAVKVAPSPGVDLPCGRHAPGAVARTPPPSHPTASCPAMHPKQQESGAQGNAGMSQQGPAAQVDGAEGLVAGDEDGEGEELSPLPEQADPLERRSPEAVVLLARQSPPAMPLLQPGSPSACSAVARGPSALPASQRGQPVQLGQSPRKADAIRAGEAEQTSPLASERMSVADTAAAAAGAGTTAPAGTGTIAPAPVQPEHSPSSAGAPNAANAAAPAAGEVGQGAVAAPAAPKPAAARPRLSDSDINLEELDTCVAADEVAAAVLPRDADGPTTAPAAEHISQGQGSLGVPAGAVQAGLVQHAVAPSDGGHGSAKRAEGPTGAAEERAAKRIRTDAVVGSCSAAPPPFHEIRAMERLSVGVGSDGAAPVPLLVGMGTEYADEADALMLEDW</sequence>
<feature type="compositionally biased region" description="Gly residues" evidence="1">
    <location>
        <begin position="1529"/>
        <end position="1546"/>
    </location>
</feature>
<feature type="compositionally biased region" description="Basic and acidic residues" evidence="1">
    <location>
        <begin position="1654"/>
        <end position="1665"/>
    </location>
</feature>
<feature type="compositionally biased region" description="Basic and acidic residues" evidence="1">
    <location>
        <begin position="2224"/>
        <end position="2233"/>
    </location>
</feature>
<feature type="region of interest" description="Disordered" evidence="1">
    <location>
        <begin position="1694"/>
        <end position="1716"/>
    </location>
</feature>
<feature type="compositionally biased region" description="Polar residues" evidence="1">
    <location>
        <begin position="1703"/>
        <end position="1716"/>
    </location>
</feature>
<feature type="compositionally biased region" description="Polar residues" evidence="1">
    <location>
        <begin position="2121"/>
        <end position="2136"/>
    </location>
</feature>
<accession>A0A835TB94</accession>
<name>A0A835TB94_9CHLO</name>
<reference evidence="2" key="1">
    <citation type="journal article" date="2020" name="bioRxiv">
        <title>Comparative genomics of Chlamydomonas.</title>
        <authorList>
            <person name="Craig R.J."/>
            <person name="Hasan A.R."/>
            <person name="Ness R.W."/>
            <person name="Keightley P.D."/>
        </authorList>
    </citation>
    <scope>NUCLEOTIDE SEQUENCE</scope>
    <source>
        <strain evidence="2">CCAP 11/173</strain>
    </source>
</reference>